<name>A0A6N3GJB5_KLEOX</name>
<dbReference type="AlphaFoldDB" id="A0A6N3GJB5"/>
<feature type="domain" description="AP2/ERF" evidence="4">
    <location>
        <begin position="124"/>
        <end position="184"/>
    </location>
</feature>
<evidence type="ECO:0000256" key="3">
    <source>
        <dbReference type="ARBA" id="ARBA00023163"/>
    </source>
</evidence>
<keyword evidence="1" id="KW-0805">Transcription regulation</keyword>
<dbReference type="SUPFAM" id="SSF54060">
    <property type="entry name" value="His-Me finger endonucleases"/>
    <property type="match status" value="1"/>
</dbReference>
<proteinExistence type="predicted"/>
<dbReference type="Pfam" id="PF13392">
    <property type="entry name" value="HNH_3"/>
    <property type="match status" value="1"/>
</dbReference>
<dbReference type="SUPFAM" id="SSF54171">
    <property type="entry name" value="DNA-binding domain"/>
    <property type="match status" value="1"/>
</dbReference>
<dbReference type="EMBL" id="CACRTM010000032">
    <property type="protein sequence ID" value="VYU64113.1"/>
    <property type="molecule type" value="Genomic_DNA"/>
</dbReference>
<protein>
    <submittedName>
        <fullName evidence="5">AP2 domain protein</fullName>
    </submittedName>
</protein>
<dbReference type="GO" id="GO:0003677">
    <property type="term" value="F:DNA binding"/>
    <property type="evidence" value="ECO:0007669"/>
    <property type="project" value="UniProtKB-KW"/>
</dbReference>
<evidence type="ECO:0000313" key="5">
    <source>
        <dbReference type="EMBL" id="VYU64113.1"/>
    </source>
</evidence>
<dbReference type="GO" id="GO:0003700">
    <property type="term" value="F:DNA-binding transcription factor activity"/>
    <property type="evidence" value="ECO:0007669"/>
    <property type="project" value="InterPro"/>
</dbReference>
<dbReference type="InterPro" id="IPR003615">
    <property type="entry name" value="HNH_nuc"/>
</dbReference>
<gene>
    <name evidence="5" type="ORF">KOLFYP65_04942</name>
</gene>
<organism evidence="5">
    <name type="scientific">Klebsiella oxytoca</name>
    <dbReference type="NCBI Taxonomy" id="571"/>
    <lineage>
        <taxon>Bacteria</taxon>
        <taxon>Pseudomonadati</taxon>
        <taxon>Pseudomonadota</taxon>
        <taxon>Gammaproteobacteria</taxon>
        <taxon>Enterobacterales</taxon>
        <taxon>Enterobacteriaceae</taxon>
        <taxon>Klebsiella/Raoultella group</taxon>
        <taxon>Klebsiella</taxon>
    </lineage>
</organism>
<accession>A0A6N3GJB5</accession>
<sequence length="192" mass="22113">MNDHLSQRYLLECFDYAPDTGLLSWRRRPIHHFTSEVAMNRFNGRFTGKEASSSLNGRYLYVCVNKKHHLCHRIVWCMHHGSWPEDDVDHINGNKCDNRIENLRCVNRSQNMSNVGMQKNNSSGFIGVFWASREAKWMAVVAHNKKNIRLGMFDCPIQAALAYNAGALKYHGSYAQKKVDINIKAIELARSE</sequence>
<keyword evidence="3" id="KW-0804">Transcription</keyword>
<evidence type="ECO:0000256" key="2">
    <source>
        <dbReference type="ARBA" id="ARBA00023125"/>
    </source>
</evidence>
<dbReference type="InterPro" id="IPR036955">
    <property type="entry name" value="AP2/ERF_dom_sf"/>
</dbReference>
<dbReference type="InterPro" id="IPR001471">
    <property type="entry name" value="AP2/ERF_dom"/>
</dbReference>
<evidence type="ECO:0000256" key="1">
    <source>
        <dbReference type="ARBA" id="ARBA00023015"/>
    </source>
</evidence>
<keyword evidence="2" id="KW-0238">DNA-binding</keyword>
<dbReference type="Gene3D" id="3.90.75.20">
    <property type="match status" value="1"/>
</dbReference>
<evidence type="ECO:0000259" key="4">
    <source>
        <dbReference type="PROSITE" id="PS51032"/>
    </source>
</evidence>
<dbReference type="Gene3D" id="3.30.730.10">
    <property type="entry name" value="AP2/ERF domain"/>
    <property type="match status" value="1"/>
</dbReference>
<reference evidence="5" key="1">
    <citation type="submission" date="2019-11" db="EMBL/GenBank/DDBJ databases">
        <authorList>
            <person name="Feng L."/>
        </authorList>
    </citation>
    <scope>NUCLEOTIDE SEQUENCE</scope>
    <source>
        <strain evidence="5">KOxytocaLFYP65</strain>
    </source>
</reference>
<dbReference type="PROSITE" id="PS51032">
    <property type="entry name" value="AP2_ERF"/>
    <property type="match status" value="1"/>
</dbReference>
<dbReference type="InterPro" id="IPR016177">
    <property type="entry name" value="DNA-bd_dom_sf"/>
</dbReference>
<dbReference type="InterPro" id="IPR044925">
    <property type="entry name" value="His-Me_finger_sf"/>
</dbReference>